<dbReference type="SUPFAM" id="SSF55729">
    <property type="entry name" value="Acyl-CoA N-acyltransferases (Nat)"/>
    <property type="match status" value="1"/>
</dbReference>
<dbReference type="CDD" id="cd04301">
    <property type="entry name" value="NAT_SF"/>
    <property type="match status" value="1"/>
</dbReference>
<evidence type="ECO:0000256" key="1">
    <source>
        <dbReference type="ARBA" id="ARBA00022679"/>
    </source>
</evidence>
<dbReference type="PANTHER" id="PTHR43877:SF1">
    <property type="entry name" value="ACETYLTRANSFERASE"/>
    <property type="match status" value="1"/>
</dbReference>
<feature type="domain" description="N-acetyltransferase" evidence="3">
    <location>
        <begin position="1"/>
        <end position="186"/>
    </location>
</feature>
<reference evidence="4 5" key="1">
    <citation type="submission" date="2024-04" db="EMBL/GenBank/DDBJ databases">
        <title>draft genome sequnece of Paenibacillus filicis.</title>
        <authorList>
            <person name="Kim D.-U."/>
        </authorList>
    </citation>
    <scope>NUCLEOTIDE SEQUENCE [LARGE SCALE GENOMIC DNA]</scope>
    <source>
        <strain evidence="4 5">KACC14197</strain>
    </source>
</reference>
<dbReference type="PANTHER" id="PTHR43877">
    <property type="entry name" value="AMINOALKYLPHOSPHONATE N-ACETYLTRANSFERASE-RELATED-RELATED"/>
    <property type="match status" value="1"/>
</dbReference>
<comment type="caution">
    <text evidence="4">The sequence shown here is derived from an EMBL/GenBank/DDBJ whole genome shotgun (WGS) entry which is preliminary data.</text>
</comment>
<protein>
    <submittedName>
        <fullName evidence="4">GNAT family N-acetyltransferase</fullName>
    </submittedName>
</protein>
<dbReference type="Pfam" id="PF00583">
    <property type="entry name" value="Acetyltransf_1"/>
    <property type="match status" value="1"/>
</dbReference>
<keyword evidence="5" id="KW-1185">Reference proteome</keyword>
<organism evidence="4 5">
    <name type="scientific">Paenibacillus filicis</name>
    <dbReference type="NCBI Taxonomy" id="669464"/>
    <lineage>
        <taxon>Bacteria</taxon>
        <taxon>Bacillati</taxon>
        <taxon>Bacillota</taxon>
        <taxon>Bacilli</taxon>
        <taxon>Bacillales</taxon>
        <taxon>Paenibacillaceae</taxon>
        <taxon>Paenibacillus</taxon>
    </lineage>
</organism>
<dbReference type="Proteomes" id="UP001469365">
    <property type="component" value="Unassembled WGS sequence"/>
</dbReference>
<proteinExistence type="predicted"/>
<sequence>MIRPAKPEDSREVSQLVAIILRDMELPLVEKLTEEQLLDVIEQAFLSEDTRFSQSYITVQEIEGRVAGIAVVYPGRDADRIDRNLSELITRIYPEERIVFEKEAEEDELYLDALCVFPEYRGQGVGTALLEATMSRSAEPGWSKLSLNVELFNQQARKLYERMGFVAEKDIRFAGHDYCHMFYKLS</sequence>
<dbReference type="EMBL" id="JBBPCC010000006">
    <property type="protein sequence ID" value="MEK8128400.1"/>
    <property type="molecule type" value="Genomic_DNA"/>
</dbReference>
<evidence type="ECO:0000313" key="5">
    <source>
        <dbReference type="Proteomes" id="UP001469365"/>
    </source>
</evidence>
<gene>
    <name evidence="4" type="ORF">WMW72_10840</name>
</gene>
<dbReference type="InterPro" id="IPR050832">
    <property type="entry name" value="Bact_Acetyltransf"/>
</dbReference>
<dbReference type="PROSITE" id="PS51186">
    <property type="entry name" value="GNAT"/>
    <property type="match status" value="1"/>
</dbReference>
<accession>A0ABU9DJZ2</accession>
<evidence type="ECO:0000313" key="4">
    <source>
        <dbReference type="EMBL" id="MEK8128400.1"/>
    </source>
</evidence>
<evidence type="ECO:0000259" key="3">
    <source>
        <dbReference type="PROSITE" id="PS51186"/>
    </source>
</evidence>
<name>A0ABU9DJZ2_9BACL</name>
<evidence type="ECO:0000256" key="2">
    <source>
        <dbReference type="ARBA" id="ARBA00023315"/>
    </source>
</evidence>
<dbReference type="Gene3D" id="3.40.630.30">
    <property type="match status" value="1"/>
</dbReference>
<dbReference type="InterPro" id="IPR000182">
    <property type="entry name" value="GNAT_dom"/>
</dbReference>
<keyword evidence="2" id="KW-0012">Acyltransferase</keyword>
<dbReference type="RefSeq" id="WP_341415481.1">
    <property type="nucleotide sequence ID" value="NZ_JBBPCC010000006.1"/>
</dbReference>
<dbReference type="InterPro" id="IPR016181">
    <property type="entry name" value="Acyl_CoA_acyltransferase"/>
</dbReference>
<keyword evidence="1" id="KW-0808">Transferase</keyword>